<dbReference type="STRING" id="58919.A0A316ZFJ3"/>
<dbReference type="Gene3D" id="2.60.120.620">
    <property type="entry name" value="q2cbj1_9rhob like domain"/>
    <property type="match status" value="1"/>
</dbReference>
<protein>
    <recommendedName>
        <fullName evidence="7">Prolyl 4-hydroxylase alpha subunit domain-containing protein</fullName>
    </recommendedName>
</protein>
<evidence type="ECO:0000256" key="1">
    <source>
        <dbReference type="ARBA" id="ARBA00001961"/>
    </source>
</evidence>
<sequence length="532" mass="57736">MARNKSKSRQAALGLHSSNGAAPSGSKKRALPPLPSAKRARQEVGEVQERAREVKAGATNELELGHEVLAQQAEEAQSGIDGEEQELPGGVLVEELETTTETLLRLVGCADRIAGRDFRAFRSALHQFHTAHSLATGLSTSLPSRISSALGSGRWLDARVALVEMRLRGQKPRLGALQRWVRECDAAAGGKQEGEEEEVWKTLEEIMRTVDPSVDRQTGEEEIVQNRKGVRRMKEWGSKKAREQRDLWEELQNGSLLSNESLEELRAPFQVLETVPGAARKPPNAYPCILYHSPVQHPLISLPTPAEPATGAPHPFVPGLSLLENVLSPTEAHTIIKMAEARGLEPDEPLGREGGASTLAHNLVWIIPEDYHSAFYARIAHLLPAELAGSKLAGINRRWRIYRYRPGALYRPHVDGAWPASSVSYPASGASGAASYVYDSDPLLYSRLTLLLYLNDGFTGGHTTYFLPATDTQGVLAYPLRPTTGGAAVFPHGNADGSLLHEGSGVGQGAKWVVRTEVLYAVGRDGRGGADK</sequence>
<evidence type="ECO:0000256" key="2">
    <source>
        <dbReference type="ARBA" id="ARBA00022723"/>
    </source>
</evidence>
<proteinExistence type="predicted"/>
<evidence type="ECO:0000259" key="7">
    <source>
        <dbReference type="SMART" id="SM00702"/>
    </source>
</evidence>
<name>A0A316ZFJ3_9BASI</name>
<dbReference type="EMBL" id="KZ819285">
    <property type="protein sequence ID" value="PWO00292.1"/>
    <property type="molecule type" value="Genomic_DNA"/>
</dbReference>
<dbReference type="OrthoDB" id="69177at2759"/>
<evidence type="ECO:0000313" key="8">
    <source>
        <dbReference type="EMBL" id="PWO00292.1"/>
    </source>
</evidence>
<accession>A0A316ZFJ3</accession>
<dbReference type="GO" id="GO:0005506">
    <property type="term" value="F:iron ion binding"/>
    <property type="evidence" value="ECO:0007669"/>
    <property type="project" value="InterPro"/>
</dbReference>
<feature type="region of interest" description="Disordered" evidence="6">
    <location>
        <begin position="1"/>
        <end position="51"/>
    </location>
</feature>
<evidence type="ECO:0000256" key="6">
    <source>
        <dbReference type="SAM" id="MobiDB-lite"/>
    </source>
</evidence>
<keyword evidence="3" id="KW-0223">Dioxygenase</keyword>
<dbReference type="RefSeq" id="XP_025600570.1">
    <property type="nucleotide sequence ID" value="XM_025741511.1"/>
</dbReference>
<evidence type="ECO:0000256" key="4">
    <source>
        <dbReference type="ARBA" id="ARBA00023002"/>
    </source>
</evidence>
<dbReference type="GeneID" id="37269055"/>
<keyword evidence="2" id="KW-0479">Metal-binding</keyword>
<evidence type="ECO:0000256" key="3">
    <source>
        <dbReference type="ARBA" id="ARBA00022964"/>
    </source>
</evidence>
<feature type="domain" description="Prolyl 4-hydroxylase alpha subunit" evidence="7">
    <location>
        <begin position="318"/>
        <end position="519"/>
    </location>
</feature>
<keyword evidence="9" id="KW-1185">Reference proteome</keyword>
<dbReference type="Proteomes" id="UP000245946">
    <property type="component" value="Unassembled WGS sequence"/>
</dbReference>
<evidence type="ECO:0000256" key="5">
    <source>
        <dbReference type="ARBA" id="ARBA00023004"/>
    </source>
</evidence>
<evidence type="ECO:0000313" key="9">
    <source>
        <dbReference type="Proteomes" id="UP000245946"/>
    </source>
</evidence>
<dbReference type="SMART" id="SM00702">
    <property type="entry name" value="P4Hc"/>
    <property type="match status" value="1"/>
</dbReference>
<organism evidence="8 9">
    <name type="scientific">Tilletiopsis washingtonensis</name>
    <dbReference type="NCBI Taxonomy" id="58919"/>
    <lineage>
        <taxon>Eukaryota</taxon>
        <taxon>Fungi</taxon>
        <taxon>Dikarya</taxon>
        <taxon>Basidiomycota</taxon>
        <taxon>Ustilaginomycotina</taxon>
        <taxon>Exobasidiomycetes</taxon>
        <taxon>Entylomatales</taxon>
        <taxon>Entylomatales incertae sedis</taxon>
        <taxon>Tilletiopsis</taxon>
    </lineage>
</organism>
<dbReference type="GO" id="GO:0004656">
    <property type="term" value="F:procollagen-proline 4-dioxygenase activity"/>
    <property type="evidence" value="ECO:0007669"/>
    <property type="project" value="TreeGrafter"/>
</dbReference>
<comment type="cofactor">
    <cofactor evidence="1">
        <name>L-ascorbate</name>
        <dbReference type="ChEBI" id="CHEBI:38290"/>
    </cofactor>
</comment>
<keyword evidence="5" id="KW-0408">Iron</keyword>
<dbReference type="PANTHER" id="PTHR10869">
    <property type="entry name" value="PROLYL 4-HYDROXYLASE ALPHA SUBUNIT"/>
    <property type="match status" value="1"/>
</dbReference>
<gene>
    <name evidence="8" type="ORF">FA09DRAFT_327752</name>
</gene>
<feature type="compositionally biased region" description="Basic and acidic residues" evidence="6">
    <location>
        <begin position="40"/>
        <end position="51"/>
    </location>
</feature>
<dbReference type="InterPro" id="IPR006620">
    <property type="entry name" value="Pro_4_hyd_alph"/>
</dbReference>
<dbReference type="InterPro" id="IPR045054">
    <property type="entry name" value="P4HA-like"/>
</dbReference>
<keyword evidence="4" id="KW-0560">Oxidoreductase</keyword>
<dbReference type="GO" id="GO:0031418">
    <property type="term" value="F:L-ascorbic acid binding"/>
    <property type="evidence" value="ECO:0007669"/>
    <property type="project" value="InterPro"/>
</dbReference>
<dbReference type="GO" id="GO:0005783">
    <property type="term" value="C:endoplasmic reticulum"/>
    <property type="evidence" value="ECO:0007669"/>
    <property type="project" value="TreeGrafter"/>
</dbReference>
<reference evidence="8 9" key="1">
    <citation type="journal article" date="2018" name="Mol. Biol. Evol.">
        <title>Broad Genomic Sampling Reveals a Smut Pathogenic Ancestry of the Fungal Clade Ustilaginomycotina.</title>
        <authorList>
            <person name="Kijpornyongpan T."/>
            <person name="Mondo S.J."/>
            <person name="Barry K."/>
            <person name="Sandor L."/>
            <person name="Lee J."/>
            <person name="Lipzen A."/>
            <person name="Pangilinan J."/>
            <person name="LaButti K."/>
            <person name="Hainaut M."/>
            <person name="Henrissat B."/>
            <person name="Grigoriev I.V."/>
            <person name="Spatafora J.W."/>
            <person name="Aime M.C."/>
        </authorList>
    </citation>
    <scope>NUCLEOTIDE SEQUENCE [LARGE SCALE GENOMIC DNA]</scope>
    <source>
        <strain evidence="8 9">MCA 4186</strain>
    </source>
</reference>
<dbReference type="AlphaFoldDB" id="A0A316ZFJ3"/>
<dbReference type="PANTHER" id="PTHR10869:SF247">
    <property type="entry name" value="FE2OG DIOXYGENASE DOMAIN-CONTAINING PROTEIN"/>
    <property type="match status" value="1"/>
</dbReference>